<sequence length="89" mass="10066">MSDRMEEYFTPIHNAAEFLYIIARASSMSKANCEMANQHAQEIFSALSSIQELYERTEEHAHVQEMKCGIMLLENDLLLKAAASKEGAK</sequence>
<accession>A0A2N0D301</accession>
<evidence type="ECO:0000313" key="1">
    <source>
        <dbReference type="EMBL" id="PKA40437.1"/>
    </source>
</evidence>
<dbReference type="RefSeq" id="WP_100772680.1">
    <property type="nucleotide sequence ID" value="NZ_PIQN01000022.1"/>
</dbReference>
<gene>
    <name evidence="1" type="ORF">CWR43_28065</name>
</gene>
<reference evidence="1 2" key="1">
    <citation type="submission" date="2017-11" db="EMBL/GenBank/DDBJ databases">
        <authorList>
            <person name="Han C.G."/>
        </authorList>
    </citation>
    <scope>NUCLEOTIDE SEQUENCE [LARGE SCALE GENOMIC DNA]</scope>
    <source>
        <strain evidence="1 2">HCNT1</strain>
    </source>
</reference>
<organism evidence="1 2">
    <name type="scientific">Rhizobium sullae</name>
    <name type="common">Rhizobium hedysari</name>
    <dbReference type="NCBI Taxonomy" id="50338"/>
    <lineage>
        <taxon>Bacteria</taxon>
        <taxon>Pseudomonadati</taxon>
        <taxon>Pseudomonadota</taxon>
        <taxon>Alphaproteobacteria</taxon>
        <taxon>Hyphomicrobiales</taxon>
        <taxon>Rhizobiaceae</taxon>
        <taxon>Rhizobium/Agrobacterium group</taxon>
        <taxon>Rhizobium</taxon>
    </lineage>
</organism>
<proteinExistence type="predicted"/>
<reference evidence="1 2" key="2">
    <citation type="submission" date="2017-12" db="EMBL/GenBank/DDBJ databases">
        <title>Genome sequence of Rhizobium sullae HCNT1 isolated from Sulla coronaria nodules and featuring peculiar denitrification phenotypes.</title>
        <authorList>
            <person name="De Diego-Diaz B."/>
            <person name="Treu L."/>
            <person name="Campanaro S."/>
            <person name="Da Silva Duarte V."/>
            <person name="Basaglia M."/>
            <person name="Favaro L."/>
            <person name="Casella S."/>
            <person name="Squartini A."/>
        </authorList>
    </citation>
    <scope>NUCLEOTIDE SEQUENCE [LARGE SCALE GENOMIC DNA]</scope>
    <source>
        <strain evidence="1 2">HCNT1</strain>
    </source>
</reference>
<dbReference type="EMBL" id="PIQN01000022">
    <property type="protein sequence ID" value="PKA40437.1"/>
    <property type="molecule type" value="Genomic_DNA"/>
</dbReference>
<protein>
    <submittedName>
        <fullName evidence="1">Uncharacterized protein</fullName>
    </submittedName>
</protein>
<dbReference type="Proteomes" id="UP000232164">
    <property type="component" value="Unassembled WGS sequence"/>
</dbReference>
<evidence type="ECO:0000313" key="2">
    <source>
        <dbReference type="Proteomes" id="UP000232164"/>
    </source>
</evidence>
<name>A0A2N0D301_RHISU</name>
<comment type="caution">
    <text evidence="1">The sequence shown here is derived from an EMBL/GenBank/DDBJ whole genome shotgun (WGS) entry which is preliminary data.</text>
</comment>
<dbReference type="AlphaFoldDB" id="A0A2N0D301"/>